<evidence type="ECO:0000256" key="3">
    <source>
        <dbReference type="SAM" id="MobiDB-lite"/>
    </source>
</evidence>
<dbReference type="GeneTree" id="ENSGT00440000039001"/>
<evidence type="ECO:0000259" key="4">
    <source>
        <dbReference type="PROSITE" id="PS50118"/>
    </source>
</evidence>
<evidence type="ECO:0000256" key="2">
    <source>
        <dbReference type="PROSITE-ProRule" id="PRU00267"/>
    </source>
</evidence>
<sequence>MFVLIQGSRSLWRLISSPSTITRLASSECNESSSMKMPKRPLSAFFSFMKEQRSTLQHQTPDLKITEISKQLASSWHALSDNEKLPYLKRAHQDFATFKEQKQRFLSSLSTEEKSALQSFSNAKMMKNLSRQRKAELTALGVPKRFRNAYIFFFSENFETAQGVLPQNKTLHLASEWKRLTSMERQKYQKLAEKDFTRYQQERSAWEEQMLAKGHQAILKTPRDKKTTRSFTQTGKTSRKTISTAQEKGKSSVNEQMATGKLSKEE</sequence>
<feature type="region of interest" description="Disordered" evidence="3">
    <location>
        <begin position="221"/>
        <end position="266"/>
    </location>
</feature>
<reference evidence="5" key="2">
    <citation type="submission" date="2025-09" db="UniProtKB">
        <authorList>
            <consortium name="Ensembl"/>
        </authorList>
    </citation>
    <scope>IDENTIFICATION</scope>
</reference>
<evidence type="ECO:0000313" key="5">
    <source>
        <dbReference type="Ensembl" id="ENSEBUP00000003039.1"/>
    </source>
</evidence>
<dbReference type="Gene3D" id="1.10.30.10">
    <property type="entry name" value="High mobility group box domain"/>
    <property type="match status" value="2"/>
</dbReference>
<feature type="DNA-binding region" description="HMG box" evidence="2">
    <location>
        <begin position="143"/>
        <end position="207"/>
    </location>
</feature>
<evidence type="ECO:0000313" key="6">
    <source>
        <dbReference type="Proteomes" id="UP000694388"/>
    </source>
</evidence>
<dbReference type="InterPro" id="IPR009071">
    <property type="entry name" value="HMG_box_dom"/>
</dbReference>
<organism evidence="5 6">
    <name type="scientific">Eptatretus burgeri</name>
    <name type="common">Inshore hagfish</name>
    <dbReference type="NCBI Taxonomy" id="7764"/>
    <lineage>
        <taxon>Eukaryota</taxon>
        <taxon>Metazoa</taxon>
        <taxon>Chordata</taxon>
        <taxon>Craniata</taxon>
        <taxon>Vertebrata</taxon>
        <taxon>Cyclostomata</taxon>
        <taxon>Myxini</taxon>
        <taxon>Myxiniformes</taxon>
        <taxon>Myxinidae</taxon>
        <taxon>Eptatretinae</taxon>
        <taxon>Eptatretus</taxon>
    </lineage>
</organism>
<evidence type="ECO:0000256" key="1">
    <source>
        <dbReference type="ARBA" id="ARBA00023125"/>
    </source>
</evidence>
<dbReference type="SMART" id="SM00398">
    <property type="entry name" value="HMG"/>
    <property type="match status" value="2"/>
</dbReference>
<dbReference type="Proteomes" id="UP000694388">
    <property type="component" value="Unplaced"/>
</dbReference>
<feature type="DNA-binding region" description="HMG box" evidence="2">
    <location>
        <begin position="38"/>
        <end position="106"/>
    </location>
</feature>
<dbReference type="Pfam" id="PF00505">
    <property type="entry name" value="HMG_box"/>
    <property type="match status" value="2"/>
</dbReference>
<keyword evidence="2" id="KW-0539">Nucleus</keyword>
<accession>A0A8C4N848</accession>
<dbReference type="Ensembl" id="ENSEBUT00000003400.1">
    <property type="protein sequence ID" value="ENSEBUP00000003039.1"/>
    <property type="gene ID" value="ENSEBUG00000002253.1"/>
</dbReference>
<keyword evidence="6" id="KW-1185">Reference proteome</keyword>
<dbReference type="OMA" id="KTINESW"/>
<dbReference type="PROSITE" id="PS50118">
    <property type="entry name" value="HMG_BOX_2"/>
    <property type="match status" value="2"/>
</dbReference>
<dbReference type="PANTHER" id="PTHR48112">
    <property type="entry name" value="HIGH MOBILITY GROUP PROTEIN DSP1"/>
    <property type="match status" value="1"/>
</dbReference>
<dbReference type="GO" id="GO:0005634">
    <property type="term" value="C:nucleus"/>
    <property type="evidence" value="ECO:0007669"/>
    <property type="project" value="UniProtKB-UniRule"/>
</dbReference>
<keyword evidence="1 2" id="KW-0238">DNA-binding</keyword>
<proteinExistence type="predicted"/>
<dbReference type="InterPro" id="IPR050342">
    <property type="entry name" value="HMGB"/>
</dbReference>
<reference evidence="5" key="1">
    <citation type="submission" date="2025-08" db="UniProtKB">
        <authorList>
            <consortium name="Ensembl"/>
        </authorList>
    </citation>
    <scope>IDENTIFICATION</scope>
</reference>
<feature type="domain" description="HMG box" evidence="4">
    <location>
        <begin position="143"/>
        <end position="207"/>
    </location>
</feature>
<dbReference type="AlphaFoldDB" id="A0A8C4N848"/>
<name>A0A8C4N848_EPTBU</name>
<dbReference type="SUPFAM" id="SSF47095">
    <property type="entry name" value="HMG-box"/>
    <property type="match status" value="2"/>
</dbReference>
<protein>
    <submittedName>
        <fullName evidence="5">Transcription factor A, mitochondrial</fullName>
    </submittedName>
</protein>
<feature type="domain" description="HMG box" evidence="4">
    <location>
        <begin position="38"/>
        <end position="106"/>
    </location>
</feature>
<dbReference type="CDD" id="cd00084">
    <property type="entry name" value="HMG-box_SF"/>
    <property type="match status" value="1"/>
</dbReference>
<dbReference type="InterPro" id="IPR036910">
    <property type="entry name" value="HMG_box_dom_sf"/>
</dbReference>
<dbReference type="GO" id="GO:0003677">
    <property type="term" value="F:DNA binding"/>
    <property type="evidence" value="ECO:0007669"/>
    <property type="project" value="UniProtKB-UniRule"/>
</dbReference>
<feature type="compositionally biased region" description="Polar residues" evidence="3">
    <location>
        <begin position="229"/>
        <end position="257"/>
    </location>
</feature>